<name>A0A9Q9ARD5_9PEZI</name>
<sequence>MSRESPTGPPPRKRAYTPDSAYVSLEPSAGKRRKIMPKNSTISFPNHQAYDEQVVALQIELQALMLELSKTLRQCRNTSREFDHAYQLVVEAAQDSAFTKPTIGLYGRSGEGKSEMANALTGLPDGVKAVCAGKAVTSVAMLLVSSLPDQACRHAAEVRMLSHVEVETTLKSYVKAYTRYFFENTPDIDITDEEHSELEAAASLSIQRLRTLFSKFIRTYCGNDSQLVKQLMSLYEELCDVFTLRDGPSVRRLEFDTLGALNAALGPYIYDRGALKQPLLWPLVDIALKVCPDSEHLRYFNLLDLPGLAETDTGRGNIAHRQFLRCQALWAVGNICRASTDEALDNILATYGPRFGSNIAIIVTSSDLNVGSSTAHALEDEGADMRPYFDRSQHLADLQE</sequence>
<feature type="coiled-coil region" evidence="1">
    <location>
        <begin position="47"/>
        <end position="81"/>
    </location>
</feature>
<evidence type="ECO:0000313" key="3">
    <source>
        <dbReference type="EMBL" id="USW51145.1"/>
    </source>
</evidence>
<evidence type="ECO:0000256" key="1">
    <source>
        <dbReference type="SAM" id="Coils"/>
    </source>
</evidence>
<dbReference type="OrthoDB" id="3598281at2759"/>
<dbReference type="PANTHER" id="PTHR36681">
    <property type="entry name" value="NUCLEAR GTPASE, GERMINAL CENTER-ASSOCIATED, TANDEM DUPLICATE 3"/>
    <property type="match status" value="1"/>
</dbReference>
<keyword evidence="4" id="KW-1185">Reference proteome</keyword>
<keyword evidence="1" id="KW-0175">Coiled coil</keyword>
<feature type="region of interest" description="Disordered" evidence="2">
    <location>
        <begin position="1"/>
        <end position="22"/>
    </location>
</feature>
<evidence type="ECO:0000256" key="2">
    <source>
        <dbReference type="SAM" id="MobiDB-lite"/>
    </source>
</evidence>
<protein>
    <submittedName>
        <fullName evidence="3">Uncharacterized protein</fullName>
    </submittedName>
</protein>
<proteinExistence type="predicted"/>
<reference evidence="3" key="1">
    <citation type="submission" date="2022-06" db="EMBL/GenBank/DDBJ databases">
        <title>Complete genome sequences of two strains of the flax pathogen Septoria linicola.</title>
        <authorList>
            <person name="Lapalu N."/>
            <person name="Simon A."/>
            <person name="Demenou B."/>
            <person name="Paumier D."/>
            <person name="Guillot M.-P."/>
            <person name="Gout L."/>
            <person name="Valade R."/>
        </authorList>
    </citation>
    <scope>NUCLEOTIDE SEQUENCE</scope>
    <source>
        <strain evidence="3">SE15195</strain>
    </source>
</reference>
<organism evidence="3 4">
    <name type="scientific">Septoria linicola</name>
    <dbReference type="NCBI Taxonomy" id="215465"/>
    <lineage>
        <taxon>Eukaryota</taxon>
        <taxon>Fungi</taxon>
        <taxon>Dikarya</taxon>
        <taxon>Ascomycota</taxon>
        <taxon>Pezizomycotina</taxon>
        <taxon>Dothideomycetes</taxon>
        <taxon>Dothideomycetidae</taxon>
        <taxon>Mycosphaerellales</taxon>
        <taxon>Mycosphaerellaceae</taxon>
        <taxon>Septoria</taxon>
    </lineage>
</organism>
<evidence type="ECO:0000313" key="4">
    <source>
        <dbReference type="Proteomes" id="UP001056384"/>
    </source>
</evidence>
<dbReference type="EMBL" id="CP099420">
    <property type="protein sequence ID" value="USW51145.1"/>
    <property type="molecule type" value="Genomic_DNA"/>
</dbReference>
<accession>A0A9Q9ARD5</accession>
<dbReference type="AlphaFoldDB" id="A0A9Q9ARD5"/>
<dbReference type="PANTHER" id="PTHR36681:SF3">
    <property type="entry name" value="NUCLEAR GTPASE, GERMINAL CENTER-ASSOCIATED, TANDEM DUPLICATE 3"/>
    <property type="match status" value="1"/>
</dbReference>
<gene>
    <name evidence="3" type="ORF">Slin15195_G044640</name>
</gene>
<dbReference type="Proteomes" id="UP001056384">
    <property type="component" value="Chromosome 3"/>
</dbReference>